<dbReference type="AlphaFoldDB" id="A0A1C3ZBG8"/>
<accession>A0A1C3ZBG8</accession>
<dbReference type="Proteomes" id="UP000199670">
    <property type="component" value="Unassembled WGS sequence"/>
</dbReference>
<name>A0A1C3ZBG8_9GAMM</name>
<proteinExistence type="predicted"/>
<dbReference type="EMBL" id="FMAQ01000001">
    <property type="protein sequence ID" value="SCB79747.1"/>
    <property type="molecule type" value="Genomic_DNA"/>
</dbReference>
<organism evidence="1 2">
    <name type="scientific">Gilliamella bombicola</name>
    <dbReference type="NCBI Taxonomy" id="1798182"/>
    <lineage>
        <taxon>Bacteria</taxon>
        <taxon>Pseudomonadati</taxon>
        <taxon>Pseudomonadota</taxon>
        <taxon>Gammaproteobacteria</taxon>
        <taxon>Orbales</taxon>
        <taxon>Orbaceae</taxon>
        <taxon>Gilliamella</taxon>
    </lineage>
</organism>
<reference evidence="2" key="1">
    <citation type="submission" date="2016-08" db="EMBL/GenBank/DDBJ databases">
        <authorList>
            <person name="Varghese N."/>
            <person name="Submissions Spin"/>
        </authorList>
    </citation>
    <scope>NUCLEOTIDE SEQUENCE [LARGE SCALE GENOMIC DNA]</scope>
    <source>
        <strain evidence="2">R-53248</strain>
    </source>
</reference>
<sequence length="108" mass="11558">MGFVALDVLVDGVKVLPSDNVIDNKLSVEVALVRPPSNVKYGALPSIALDVYAVNACVPCVYDNKSSGAKTSEDLDNNEDLDNKLEIGDRLADKVVDFGNENKNGVCF</sequence>
<gene>
    <name evidence="1" type="ORF">GA0061081_101329</name>
</gene>
<evidence type="ECO:0000313" key="2">
    <source>
        <dbReference type="Proteomes" id="UP000199670"/>
    </source>
</evidence>
<protein>
    <submittedName>
        <fullName evidence="1">Uncharacterized protein</fullName>
    </submittedName>
</protein>
<keyword evidence="2" id="KW-1185">Reference proteome</keyword>
<evidence type="ECO:0000313" key="1">
    <source>
        <dbReference type="EMBL" id="SCB79747.1"/>
    </source>
</evidence>